<feature type="domain" description="Nitroreductase" evidence="1">
    <location>
        <begin position="13"/>
        <end position="83"/>
    </location>
</feature>
<reference evidence="2" key="2">
    <citation type="submission" date="2012-05" db="EMBL/GenBank/DDBJ databases">
        <title>The Genome Annotation of Fusarium oxysporum Cotton.</title>
        <authorList>
            <consortium name="The Broad Institute Genomics Platform"/>
            <person name="Ma L.-J."/>
            <person name="Corby-Kistler H."/>
            <person name="Broz K."/>
            <person name="Gale L.R."/>
            <person name="Jonkers W."/>
            <person name="O'Donnell K."/>
            <person name="Ploetz R."/>
            <person name="Steinberg C."/>
            <person name="Schwartz D.C."/>
            <person name="VanEtten H."/>
            <person name="Zhou S."/>
            <person name="Young S.K."/>
            <person name="Zeng Q."/>
            <person name="Gargeya S."/>
            <person name="Fitzgerald M."/>
            <person name="Abouelleil A."/>
            <person name="Alvarado L."/>
            <person name="Chapman S.B."/>
            <person name="Gainer-Dewar J."/>
            <person name="Goldberg J."/>
            <person name="Griggs A."/>
            <person name="Gujja S."/>
            <person name="Hansen M."/>
            <person name="Howarth C."/>
            <person name="Imamovic A."/>
            <person name="Ireland A."/>
            <person name="Larimer J."/>
            <person name="McCowan C."/>
            <person name="Murphy C."/>
            <person name="Pearson M."/>
            <person name="Poon T.W."/>
            <person name="Priest M."/>
            <person name="Roberts A."/>
            <person name="Saif S."/>
            <person name="Shea T."/>
            <person name="Sykes S."/>
            <person name="Wortman J."/>
            <person name="Nusbaum C."/>
            <person name="Birren B."/>
        </authorList>
    </citation>
    <scope>NUCLEOTIDE SEQUENCE</scope>
    <source>
        <strain evidence="2">25433</strain>
    </source>
</reference>
<dbReference type="AlphaFoldDB" id="X0KUX4"/>
<dbReference type="Gene3D" id="3.40.109.10">
    <property type="entry name" value="NADH Oxidase"/>
    <property type="match status" value="1"/>
</dbReference>
<evidence type="ECO:0000313" key="2">
    <source>
        <dbReference type="EMBL" id="EXM17424.1"/>
    </source>
</evidence>
<protein>
    <recommendedName>
        <fullName evidence="1">Nitroreductase domain-containing protein</fullName>
    </recommendedName>
</protein>
<dbReference type="PANTHER" id="PTHR43035">
    <property type="entry name" value="FATTY ACID REPRESSION MUTANT PROTEIN 2-RELATED"/>
    <property type="match status" value="1"/>
</dbReference>
<name>X0KUX4_FUSOX</name>
<dbReference type="HOGENOM" id="CLU_073125_2_1_1"/>
<evidence type="ECO:0000259" key="1">
    <source>
        <dbReference type="Pfam" id="PF00881"/>
    </source>
</evidence>
<dbReference type="GO" id="GO:0016491">
    <property type="term" value="F:oxidoreductase activity"/>
    <property type="evidence" value="ECO:0007669"/>
    <property type="project" value="InterPro"/>
</dbReference>
<dbReference type="PANTHER" id="PTHR43035:SF1">
    <property type="entry name" value="FATTY ACID REPRESSION MUTANT PROTEIN 2-RELATED"/>
    <property type="match status" value="1"/>
</dbReference>
<reference evidence="2" key="1">
    <citation type="submission" date="2011-11" db="EMBL/GenBank/DDBJ databases">
        <title>The Genome Sequence of Fusarium oxysporum Cotton.</title>
        <authorList>
            <consortium name="The Broad Institute Genome Sequencing Platform"/>
            <person name="Ma L.-J."/>
            <person name="Gale L.R."/>
            <person name="Schwartz D.C."/>
            <person name="Zhou S."/>
            <person name="Corby-Kistler H."/>
            <person name="Young S.K."/>
            <person name="Zeng Q."/>
            <person name="Gargeya S."/>
            <person name="Fitzgerald M."/>
            <person name="Haas B."/>
            <person name="Abouelleil A."/>
            <person name="Alvarado L."/>
            <person name="Arachchi H.M."/>
            <person name="Berlin A."/>
            <person name="Brown A."/>
            <person name="Chapman S.B."/>
            <person name="Chen Z."/>
            <person name="Dunbar C."/>
            <person name="Freedman E."/>
            <person name="Gearin G."/>
            <person name="Goldberg J."/>
            <person name="Griggs A."/>
            <person name="Gujja S."/>
            <person name="Heiman D."/>
            <person name="Howarth C."/>
            <person name="Larson L."/>
            <person name="Lui A."/>
            <person name="MacDonald P.J.P."/>
            <person name="Montmayeur A."/>
            <person name="Murphy C."/>
            <person name="Neiman D."/>
            <person name="Pearson M."/>
            <person name="Priest M."/>
            <person name="Roberts A."/>
            <person name="Saif S."/>
            <person name="Shea T."/>
            <person name="Shenoy N."/>
            <person name="Sisk P."/>
            <person name="Stolte C."/>
            <person name="Sykes S."/>
            <person name="Wortman J."/>
            <person name="Nusbaum C."/>
            <person name="Birren B."/>
        </authorList>
    </citation>
    <scope>NUCLEOTIDE SEQUENCE [LARGE SCALE GENOMIC DNA]</scope>
    <source>
        <strain evidence="2">25433</strain>
    </source>
</reference>
<organism evidence="2">
    <name type="scientific">Fusarium oxysporum f. sp. vasinfectum 25433</name>
    <dbReference type="NCBI Taxonomy" id="1089449"/>
    <lineage>
        <taxon>Eukaryota</taxon>
        <taxon>Fungi</taxon>
        <taxon>Dikarya</taxon>
        <taxon>Ascomycota</taxon>
        <taxon>Pezizomycotina</taxon>
        <taxon>Sordariomycetes</taxon>
        <taxon>Hypocreomycetidae</taxon>
        <taxon>Hypocreales</taxon>
        <taxon>Nectriaceae</taxon>
        <taxon>Fusarium</taxon>
        <taxon>Fusarium oxysporum species complex</taxon>
    </lineage>
</organism>
<dbReference type="SUPFAM" id="SSF55469">
    <property type="entry name" value="FMN-dependent nitroreductase-like"/>
    <property type="match status" value="1"/>
</dbReference>
<dbReference type="GO" id="GO:0034599">
    <property type="term" value="P:cellular response to oxidative stress"/>
    <property type="evidence" value="ECO:0007669"/>
    <property type="project" value="InterPro"/>
</dbReference>
<dbReference type="Proteomes" id="UP000030701">
    <property type="component" value="Unassembled WGS sequence"/>
</dbReference>
<dbReference type="InterPro" id="IPR033877">
    <property type="entry name" value="Frm2/Hbn1"/>
</dbReference>
<accession>X0KUX4</accession>
<dbReference type="InterPro" id="IPR000415">
    <property type="entry name" value="Nitroreductase-like"/>
</dbReference>
<dbReference type="InterPro" id="IPR029479">
    <property type="entry name" value="Nitroreductase"/>
</dbReference>
<dbReference type="EMBL" id="JH657983">
    <property type="protein sequence ID" value="EXM17424.1"/>
    <property type="molecule type" value="Genomic_DNA"/>
</dbReference>
<proteinExistence type="predicted"/>
<sequence length="153" mass="17445">MADKLSYLEAVHNRRSTYQLNRSSPISDDMIEEIIHQAIEDVPSSFNSQSTRLVVLLKEDHHKFWNVGLEGLKAIVPADSWPKAEKRITGFRDAYGSVLFYEDPKVISELQVKSAIYADRFPLWSEHTTLEAEGFGANLQHYNPLPDERAAEV</sequence>
<dbReference type="Pfam" id="PF00881">
    <property type="entry name" value="Nitroreductase"/>
    <property type="match status" value="1"/>
</dbReference>
<gene>
    <name evidence="2" type="ORF">FOTG_14393</name>
</gene>